<keyword evidence="2 6" id="KW-0808">Transferase</keyword>
<dbReference type="OrthoDB" id="9801219at2"/>
<keyword evidence="4 8" id="KW-0418">Kinase</keyword>
<dbReference type="RefSeq" id="WP_108893421.1">
    <property type="nucleotide sequence ID" value="NZ_ONZF01000002.1"/>
</dbReference>
<evidence type="ECO:0000259" key="7">
    <source>
        <dbReference type="Pfam" id="PF00294"/>
    </source>
</evidence>
<evidence type="ECO:0000313" key="8">
    <source>
        <dbReference type="EMBL" id="SPJ23604.1"/>
    </source>
</evidence>
<evidence type="ECO:0000256" key="6">
    <source>
        <dbReference type="PIRNR" id="PIRNR000535"/>
    </source>
</evidence>
<evidence type="ECO:0000256" key="5">
    <source>
        <dbReference type="ARBA" id="ARBA00022840"/>
    </source>
</evidence>
<dbReference type="SUPFAM" id="SSF53613">
    <property type="entry name" value="Ribokinase-like"/>
    <property type="match status" value="1"/>
</dbReference>
<dbReference type="GO" id="GO:0005524">
    <property type="term" value="F:ATP binding"/>
    <property type="evidence" value="ECO:0007669"/>
    <property type="project" value="UniProtKB-KW"/>
</dbReference>
<protein>
    <recommendedName>
        <fullName evidence="6">Phosphofructokinase</fullName>
    </recommendedName>
</protein>
<organism evidence="8 9">
    <name type="scientific">Palleronia abyssalis</name>
    <dbReference type="NCBI Taxonomy" id="1501240"/>
    <lineage>
        <taxon>Bacteria</taxon>
        <taxon>Pseudomonadati</taxon>
        <taxon>Pseudomonadota</taxon>
        <taxon>Alphaproteobacteria</taxon>
        <taxon>Rhodobacterales</taxon>
        <taxon>Roseobacteraceae</taxon>
        <taxon>Palleronia</taxon>
    </lineage>
</organism>
<proteinExistence type="inferred from homology"/>
<gene>
    <name evidence="8" type="primary">pfkB</name>
    <name evidence="8" type="ORF">PAA8504_01417</name>
</gene>
<dbReference type="CDD" id="cd01164">
    <property type="entry name" value="FruK_PfkB_like"/>
    <property type="match status" value="1"/>
</dbReference>
<dbReference type="InterPro" id="IPR011611">
    <property type="entry name" value="PfkB_dom"/>
</dbReference>
<dbReference type="Pfam" id="PF00294">
    <property type="entry name" value="PfkB"/>
    <property type="match status" value="1"/>
</dbReference>
<reference evidence="9" key="1">
    <citation type="submission" date="2018-03" db="EMBL/GenBank/DDBJ databases">
        <authorList>
            <person name="Rodrigo-Torres L."/>
            <person name="Arahal R. D."/>
            <person name="Lucena T."/>
        </authorList>
    </citation>
    <scope>NUCLEOTIDE SEQUENCE [LARGE SCALE GENOMIC DNA]</scope>
    <source>
        <strain evidence="9">CECT 8504</strain>
    </source>
</reference>
<evidence type="ECO:0000256" key="2">
    <source>
        <dbReference type="ARBA" id="ARBA00022679"/>
    </source>
</evidence>
<keyword evidence="5" id="KW-0067">ATP-binding</keyword>
<evidence type="ECO:0000256" key="4">
    <source>
        <dbReference type="ARBA" id="ARBA00022777"/>
    </source>
</evidence>
<feature type="domain" description="Carbohydrate kinase PfkB" evidence="7">
    <location>
        <begin position="25"/>
        <end position="306"/>
    </location>
</feature>
<comment type="similarity">
    <text evidence="1 6">Belongs to the carbohydrate kinase PfkB family.</text>
</comment>
<dbReference type="GO" id="GO:0005829">
    <property type="term" value="C:cytosol"/>
    <property type="evidence" value="ECO:0007669"/>
    <property type="project" value="TreeGrafter"/>
</dbReference>
<dbReference type="PANTHER" id="PTHR46566:SF2">
    <property type="entry name" value="ATP-DEPENDENT 6-PHOSPHOFRUCTOKINASE ISOZYME 2"/>
    <property type="match status" value="1"/>
</dbReference>
<evidence type="ECO:0000256" key="1">
    <source>
        <dbReference type="ARBA" id="ARBA00010688"/>
    </source>
</evidence>
<dbReference type="EMBL" id="ONZF01000002">
    <property type="protein sequence ID" value="SPJ23604.1"/>
    <property type="molecule type" value="Genomic_DNA"/>
</dbReference>
<dbReference type="InterPro" id="IPR029056">
    <property type="entry name" value="Ribokinase-like"/>
</dbReference>
<dbReference type="PROSITE" id="PS00583">
    <property type="entry name" value="PFKB_KINASES_1"/>
    <property type="match status" value="1"/>
</dbReference>
<dbReference type="NCBIfam" id="TIGR03168">
    <property type="entry name" value="1-PFK"/>
    <property type="match status" value="1"/>
</dbReference>
<dbReference type="AlphaFoldDB" id="A0A2R8BTV4"/>
<accession>A0A2R8BTV4</accession>
<dbReference type="InterPro" id="IPR002173">
    <property type="entry name" value="Carboh/pur_kinase_PfkB_CS"/>
</dbReference>
<keyword evidence="3" id="KW-0547">Nucleotide-binding</keyword>
<dbReference type="Proteomes" id="UP000244912">
    <property type="component" value="Unassembled WGS sequence"/>
</dbReference>
<dbReference type="PIRSF" id="PIRSF000535">
    <property type="entry name" value="1PFK/6PFK/LacC"/>
    <property type="match status" value="1"/>
</dbReference>
<dbReference type="GO" id="GO:0003872">
    <property type="term" value="F:6-phosphofructokinase activity"/>
    <property type="evidence" value="ECO:0007669"/>
    <property type="project" value="TreeGrafter"/>
</dbReference>
<evidence type="ECO:0000256" key="3">
    <source>
        <dbReference type="ARBA" id="ARBA00022741"/>
    </source>
</evidence>
<dbReference type="InterPro" id="IPR017583">
    <property type="entry name" value="Tagatose/fructose_Pkinase"/>
</dbReference>
<keyword evidence="9" id="KW-1185">Reference proteome</keyword>
<dbReference type="PANTHER" id="PTHR46566">
    <property type="entry name" value="1-PHOSPHOFRUCTOKINASE-RELATED"/>
    <property type="match status" value="1"/>
</dbReference>
<evidence type="ECO:0000313" key="9">
    <source>
        <dbReference type="Proteomes" id="UP000244912"/>
    </source>
</evidence>
<name>A0A2R8BTV4_9RHOB</name>
<dbReference type="Gene3D" id="3.40.1190.20">
    <property type="match status" value="1"/>
</dbReference>
<dbReference type="PROSITE" id="PS00584">
    <property type="entry name" value="PFKB_KINASES_2"/>
    <property type="match status" value="1"/>
</dbReference>
<sequence>MSIDHIPAVLTVTMNPALDLATAAERVVPGPKLRCDVARVDPGGGGINVSRLVQRLGADTTAFVALGGGNGQRLLKALEHEGISVRVIPVAGETRASLGVTDRSTGEQYRFVLPGPDLSEKECEGAISALLEEAAPGDFVVLSGSLPATAVPGFPRDLAYALREGGTKLVIDTSGAALADLLARPDPDHRPEVLRFDHLEAQEAAGRALPTRDDTARFAADIVASGAARFVVVGREAEGNLLASGDGVWFARAAKVEKVVSTTGAGDSFLGALTYALAIGTSAPEALQWGTAAASAAVMTPATDLCDAETVERLRPDCTIEDVAI</sequence>